<dbReference type="EMBL" id="UYYA01005022">
    <property type="protein sequence ID" value="VDM63982.1"/>
    <property type="molecule type" value="Genomic_DNA"/>
</dbReference>
<name>A0A0R3Q0F2_ANGCS</name>
<dbReference type="FunFam" id="1.10.472.10:FF:000002">
    <property type="entry name" value="Transcription factor IIIB 90 kDa subunit"/>
    <property type="match status" value="1"/>
</dbReference>
<dbReference type="PRINTS" id="PR00685">
    <property type="entry name" value="TIFACTORIIB"/>
</dbReference>
<dbReference type="GO" id="GO:0070897">
    <property type="term" value="P:transcription preinitiation complex assembly"/>
    <property type="evidence" value="ECO:0007669"/>
    <property type="project" value="InterPro"/>
</dbReference>
<dbReference type="InterPro" id="IPR011665">
    <property type="entry name" value="BRF1_TBP-bd_dom"/>
</dbReference>
<keyword evidence="8" id="KW-0804">Transcription</keyword>
<feature type="domain" description="TFIIB-type" evidence="12">
    <location>
        <begin position="1"/>
        <end position="32"/>
    </location>
</feature>
<dbReference type="SMART" id="SM00385">
    <property type="entry name" value="CYCLIN"/>
    <property type="match status" value="2"/>
</dbReference>
<dbReference type="GO" id="GO:0005634">
    <property type="term" value="C:nucleus"/>
    <property type="evidence" value="ECO:0007669"/>
    <property type="project" value="UniProtKB-SubCell"/>
</dbReference>
<evidence type="ECO:0000256" key="1">
    <source>
        <dbReference type="ARBA" id="ARBA00004123"/>
    </source>
</evidence>
<dbReference type="Proteomes" id="UP000267027">
    <property type="component" value="Unassembled WGS sequence"/>
</dbReference>
<dbReference type="GO" id="GO:0001006">
    <property type="term" value="F:RNA polymerase III type 3 promoter sequence-specific DNA binding"/>
    <property type="evidence" value="ECO:0007669"/>
    <property type="project" value="TreeGrafter"/>
</dbReference>
<evidence type="ECO:0000313" key="14">
    <source>
        <dbReference type="Proteomes" id="UP000267027"/>
    </source>
</evidence>
<dbReference type="Gene3D" id="1.10.472.10">
    <property type="entry name" value="Cyclin-like"/>
    <property type="match status" value="2"/>
</dbReference>
<dbReference type="GO" id="GO:0000995">
    <property type="term" value="F:RNA polymerase III general transcription initiation factor activity"/>
    <property type="evidence" value="ECO:0007669"/>
    <property type="project" value="TreeGrafter"/>
</dbReference>
<dbReference type="Pfam" id="PF08271">
    <property type="entry name" value="Zn_Ribbon_TF"/>
    <property type="match status" value="1"/>
</dbReference>
<dbReference type="CDD" id="cd20554">
    <property type="entry name" value="CYCLIN_TFIIIB90_rpt2"/>
    <property type="match status" value="1"/>
</dbReference>
<dbReference type="PANTHER" id="PTHR11618:SF4">
    <property type="entry name" value="TRANSCRIPTION FACTOR IIIB 90 KDA SUBUNIT"/>
    <property type="match status" value="1"/>
</dbReference>
<dbReference type="GO" id="GO:0097550">
    <property type="term" value="C:transcription preinitiation complex"/>
    <property type="evidence" value="ECO:0007669"/>
    <property type="project" value="TreeGrafter"/>
</dbReference>
<keyword evidence="6" id="KW-0805">Transcription regulation</keyword>
<keyword evidence="9" id="KW-0539">Nucleus</keyword>
<evidence type="ECO:0000256" key="6">
    <source>
        <dbReference type="ARBA" id="ARBA00023015"/>
    </source>
</evidence>
<dbReference type="OrthoDB" id="511529at2759"/>
<comment type="subcellular location">
    <subcellularLocation>
        <location evidence="1">Nucleus</location>
    </subcellularLocation>
</comment>
<evidence type="ECO:0000256" key="8">
    <source>
        <dbReference type="ARBA" id="ARBA00023163"/>
    </source>
</evidence>
<evidence type="ECO:0000256" key="2">
    <source>
        <dbReference type="ARBA" id="ARBA00010857"/>
    </source>
</evidence>
<evidence type="ECO:0000256" key="7">
    <source>
        <dbReference type="ARBA" id="ARBA00023159"/>
    </source>
</evidence>
<dbReference type="CDD" id="cd20553">
    <property type="entry name" value="CYCLIN_TFIIIB90_rpt1"/>
    <property type="match status" value="1"/>
</dbReference>
<evidence type="ECO:0000256" key="11">
    <source>
        <dbReference type="PROSITE-ProRule" id="PRU00469"/>
    </source>
</evidence>
<dbReference type="Gene3D" id="2.20.25.10">
    <property type="match status" value="1"/>
</dbReference>
<evidence type="ECO:0000256" key="9">
    <source>
        <dbReference type="ARBA" id="ARBA00023242"/>
    </source>
</evidence>
<dbReference type="GO" id="GO:0017025">
    <property type="term" value="F:TBP-class protein binding"/>
    <property type="evidence" value="ECO:0007669"/>
    <property type="project" value="InterPro"/>
</dbReference>
<evidence type="ECO:0000256" key="3">
    <source>
        <dbReference type="ARBA" id="ARBA00022723"/>
    </source>
</evidence>
<dbReference type="InterPro" id="IPR013763">
    <property type="entry name" value="Cyclin-like_dom"/>
</dbReference>
<dbReference type="InterPro" id="IPR013137">
    <property type="entry name" value="Znf_TFIIB"/>
</dbReference>
<dbReference type="InterPro" id="IPR036915">
    <property type="entry name" value="Cyclin-like_sf"/>
</dbReference>
<evidence type="ECO:0000313" key="15">
    <source>
        <dbReference type="WBParaSite" id="ACOC_0001239601-mRNA-1"/>
    </source>
</evidence>
<dbReference type="GO" id="GO:0000126">
    <property type="term" value="C:transcription factor TFIIIB complex"/>
    <property type="evidence" value="ECO:0007669"/>
    <property type="project" value="TreeGrafter"/>
</dbReference>
<dbReference type="GO" id="GO:0008270">
    <property type="term" value="F:zinc ion binding"/>
    <property type="evidence" value="ECO:0007669"/>
    <property type="project" value="UniProtKB-KW"/>
</dbReference>
<keyword evidence="3" id="KW-0479">Metal-binding</keyword>
<sequence length="496" mass="55913">MMRTCPHCGCSDIDEDATRGDSSCTNCGAVLEESIIVSENQFQERSGGSGHTLVGQFVSVERAQSQACVSGNGLVSQESREVTFAKGRKLIEEIASQLRINQRCIDTSYNFFKMCVSRNLTRGRIRSHVVAACLYMTCRLENTAHLLLDFSDVTQVNVFDLGRTLSFLSRSLRINLPSTDPCLYVMRFACLLELGEKQKEVVNLATRLVQRMKRDWMSTGRRPTGLCGATFLILFSMSFNFNRSISDVVRVVHISESVVRKRLEEFSQTPSSALTIDEFSTIDLEHCEDPPAYRESRRKAREEQLAKEAEAAARMEKDVGSEELERALEKRRRERFKHTSYAKIVAGEIGMVSKTVLSRISLHILRMFRRGTPDYRQYAPSLDSLGITQRPTSNNVPSLSIIGIDDDEIDTYILTSSESAMKERFWMKLNGEYVKEMERRLPQVVTTTGSRSSYGSKGNLPPCDQFDTRTVVDPGIGLLLARHRCLGGFLLLQSLE</sequence>
<dbReference type="SUPFAM" id="SSF47954">
    <property type="entry name" value="Cyclin-like"/>
    <property type="match status" value="2"/>
</dbReference>
<keyword evidence="7" id="KW-0010">Activator</keyword>
<evidence type="ECO:0000256" key="4">
    <source>
        <dbReference type="ARBA" id="ARBA00022771"/>
    </source>
</evidence>
<dbReference type="SUPFAM" id="SSF57783">
    <property type="entry name" value="Zinc beta-ribbon"/>
    <property type="match status" value="1"/>
</dbReference>
<dbReference type="InterPro" id="IPR000812">
    <property type="entry name" value="TFIIB"/>
</dbReference>
<dbReference type="WBParaSite" id="ACOC_0001239601-mRNA-1">
    <property type="protein sequence ID" value="ACOC_0001239601-mRNA-1"/>
    <property type="gene ID" value="ACOC_0001239601"/>
</dbReference>
<evidence type="ECO:0000259" key="12">
    <source>
        <dbReference type="PROSITE" id="PS51134"/>
    </source>
</evidence>
<dbReference type="PANTHER" id="PTHR11618">
    <property type="entry name" value="TRANSCRIPTION INITIATION FACTOR IIB-RELATED"/>
    <property type="match status" value="1"/>
</dbReference>
<evidence type="ECO:0000256" key="5">
    <source>
        <dbReference type="ARBA" id="ARBA00022833"/>
    </source>
</evidence>
<keyword evidence="14" id="KW-1185">Reference proteome</keyword>
<dbReference type="InterPro" id="IPR013150">
    <property type="entry name" value="TFIIB_cyclin"/>
</dbReference>
<dbReference type="FunFam" id="1.10.472.10:FF:000121">
    <property type="entry name" value="Transcription factor IIIB"/>
    <property type="match status" value="1"/>
</dbReference>
<evidence type="ECO:0000313" key="13">
    <source>
        <dbReference type="EMBL" id="VDM63982.1"/>
    </source>
</evidence>
<dbReference type="STRING" id="334426.A0A0R3Q0F2"/>
<keyword evidence="4 11" id="KW-0863">Zinc-finger</keyword>
<evidence type="ECO:0000256" key="10">
    <source>
        <dbReference type="ARBA" id="ARBA00031009"/>
    </source>
</evidence>
<reference evidence="13 14" key="2">
    <citation type="submission" date="2018-11" db="EMBL/GenBank/DDBJ databases">
        <authorList>
            <consortium name="Pathogen Informatics"/>
        </authorList>
    </citation>
    <scope>NUCLEOTIDE SEQUENCE [LARGE SCALE GENOMIC DNA]</scope>
    <source>
        <strain evidence="13 14">Costa Rica</strain>
    </source>
</reference>
<dbReference type="PROSITE" id="PS51134">
    <property type="entry name" value="ZF_TFIIB"/>
    <property type="match status" value="1"/>
</dbReference>
<dbReference type="Gene3D" id="1.20.5.650">
    <property type="entry name" value="Single helix bin"/>
    <property type="match status" value="1"/>
</dbReference>
<proteinExistence type="inferred from homology"/>
<dbReference type="Pfam" id="PF00382">
    <property type="entry name" value="TFIIB"/>
    <property type="match status" value="2"/>
</dbReference>
<dbReference type="AlphaFoldDB" id="A0A0R3Q0F2"/>
<keyword evidence="5" id="KW-0862">Zinc</keyword>
<comment type="similarity">
    <text evidence="2">Belongs to the TFIIB family.</text>
</comment>
<reference evidence="15" key="1">
    <citation type="submission" date="2017-02" db="UniProtKB">
        <authorList>
            <consortium name="WormBaseParasite"/>
        </authorList>
    </citation>
    <scope>IDENTIFICATION</scope>
</reference>
<organism evidence="15">
    <name type="scientific">Angiostrongylus costaricensis</name>
    <name type="common">Nematode worm</name>
    <dbReference type="NCBI Taxonomy" id="334426"/>
    <lineage>
        <taxon>Eukaryota</taxon>
        <taxon>Metazoa</taxon>
        <taxon>Ecdysozoa</taxon>
        <taxon>Nematoda</taxon>
        <taxon>Chromadorea</taxon>
        <taxon>Rhabditida</taxon>
        <taxon>Rhabditina</taxon>
        <taxon>Rhabditomorpha</taxon>
        <taxon>Strongyloidea</taxon>
        <taxon>Metastrongylidae</taxon>
        <taxon>Angiostrongylus</taxon>
    </lineage>
</organism>
<protein>
    <recommendedName>
        <fullName evidence="10">B-related factor 1</fullName>
    </recommendedName>
</protein>
<dbReference type="OMA" id="CEDPPAY"/>
<accession>A0A0R3Q0F2</accession>
<gene>
    <name evidence="13" type="ORF">ACOC_LOCUS12397</name>
</gene>
<dbReference type="Pfam" id="PF07741">
    <property type="entry name" value="BRF1"/>
    <property type="match status" value="1"/>
</dbReference>